<keyword evidence="6" id="KW-1185">Reference proteome</keyword>
<dbReference type="STRING" id="354630.SAMN05421821_103476"/>
<dbReference type="InterPro" id="IPR013149">
    <property type="entry name" value="ADH-like_C"/>
</dbReference>
<dbReference type="RefSeq" id="WP_076372728.1">
    <property type="nucleotide sequence ID" value="NZ_FTMG01000003.1"/>
</dbReference>
<evidence type="ECO:0000256" key="1">
    <source>
        <dbReference type="ARBA" id="ARBA00023002"/>
    </source>
</evidence>
<dbReference type="Pfam" id="PF08240">
    <property type="entry name" value="ADH_N"/>
    <property type="match status" value="1"/>
</dbReference>
<evidence type="ECO:0000313" key="5">
    <source>
        <dbReference type="EMBL" id="MBB6127158.1"/>
    </source>
</evidence>
<keyword evidence="1" id="KW-0560">Oxidoreductase</keyword>
<proteinExistence type="predicted"/>
<dbReference type="EMBL" id="JACHCA010000003">
    <property type="protein sequence ID" value="MBB6127158.1"/>
    <property type="molecule type" value="Genomic_DNA"/>
</dbReference>
<dbReference type="EMBL" id="JACHCB010000003">
    <property type="protein sequence ID" value="MBB6109240.1"/>
    <property type="molecule type" value="Genomic_DNA"/>
</dbReference>
<dbReference type="SUPFAM" id="SSF50129">
    <property type="entry name" value="GroES-like"/>
    <property type="match status" value="1"/>
</dbReference>
<organism evidence="5 7">
    <name type="scientific">Mucilaginibacter lappiensis</name>
    <dbReference type="NCBI Taxonomy" id="354630"/>
    <lineage>
        <taxon>Bacteria</taxon>
        <taxon>Pseudomonadati</taxon>
        <taxon>Bacteroidota</taxon>
        <taxon>Sphingobacteriia</taxon>
        <taxon>Sphingobacteriales</taxon>
        <taxon>Sphingobacteriaceae</taxon>
        <taxon>Mucilaginibacter</taxon>
    </lineage>
</organism>
<dbReference type="InterPro" id="IPR050129">
    <property type="entry name" value="Zn_alcohol_dh"/>
</dbReference>
<evidence type="ECO:0000313" key="6">
    <source>
        <dbReference type="Proteomes" id="UP000541583"/>
    </source>
</evidence>
<evidence type="ECO:0000259" key="2">
    <source>
        <dbReference type="Pfam" id="PF00107"/>
    </source>
</evidence>
<feature type="domain" description="Alcohol dehydrogenase-like C-terminal" evidence="2">
    <location>
        <begin position="169"/>
        <end position="296"/>
    </location>
</feature>
<dbReference type="Proteomes" id="UP000548326">
    <property type="component" value="Unassembled WGS sequence"/>
</dbReference>
<dbReference type="PANTHER" id="PTHR43401:SF3">
    <property type="entry name" value="L-GALACTONATE-5-DEHYDROGENASE"/>
    <property type="match status" value="1"/>
</dbReference>
<protein>
    <submittedName>
        <fullName evidence="5">2-desacetyl-2-hydroxyethyl bacteriochlorophyllide A dehydrogenase</fullName>
    </submittedName>
</protein>
<comment type="caution">
    <text evidence="5">The sequence shown here is derived from an EMBL/GenBank/DDBJ whole genome shotgun (WGS) entry which is preliminary data.</text>
</comment>
<dbReference type="InterPro" id="IPR011032">
    <property type="entry name" value="GroES-like_sf"/>
</dbReference>
<name>A0A1N6VU71_9SPHI</name>
<evidence type="ECO:0000259" key="3">
    <source>
        <dbReference type="Pfam" id="PF08240"/>
    </source>
</evidence>
<dbReference type="Gene3D" id="3.40.50.720">
    <property type="entry name" value="NAD(P)-binding Rossmann-like Domain"/>
    <property type="match status" value="1"/>
</dbReference>
<dbReference type="OrthoDB" id="9787435at2"/>
<reference evidence="6 7" key="1">
    <citation type="submission" date="2020-08" db="EMBL/GenBank/DDBJ databases">
        <title>Genomic Encyclopedia of Type Strains, Phase IV (KMG-V): Genome sequencing to study the core and pangenomes of soil and plant-associated prokaryotes.</title>
        <authorList>
            <person name="Whitman W."/>
        </authorList>
    </citation>
    <scope>NUCLEOTIDE SEQUENCE [LARGE SCALE GENOMIC DNA]</scope>
    <source>
        <strain evidence="4 6">ANJLi2</strain>
        <strain evidence="5 7">MP601</strain>
    </source>
</reference>
<dbReference type="PANTHER" id="PTHR43401">
    <property type="entry name" value="L-THREONINE 3-DEHYDROGENASE"/>
    <property type="match status" value="1"/>
</dbReference>
<dbReference type="Gene3D" id="3.90.180.10">
    <property type="entry name" value="Medium-chain alcohol dehydrogenases, catalytic domain"/>
    <property type="match status" value="1"/>
</dbReference>
<feature type="domain" description="Alcohol dehydrogenase-like N-terminal" evidence="3">
    <location>
        <begin position="24"/>
        <end position="128"/>
    </location>
</feature>
<dbReference type="CDD" id="cd08261">
    <property type="entry name" value="Zn_ADH7"/>
    <property type="match status" value="1"/>
</dbReference>
<dbReference type="Proteomes" id="UP000541583">
    <property type="component" value="Unassembled WGS sequence"/>
</dbReference>
<dbReference type="SUPFAM" id="SSF51735">
    <property type="entry name" value="NAD(P)-binding Rossmann-fold domains"/>
    <property type="match status" value="1"/>
</dbReference>
<evidence type="ECO:0000313" key="4">
    <source>
        <dbReference type="EMBL" id="MBB6109240.1"/>
    </source>
</evidence>
<evidence type="ECO:0000313" key="7">
    <source>
        <dbReference type="Proteomes" id="UP000548326"/>
    </source>
</evidence>
<dbReference type="AlphaFoldDB" id="A0A1N6VU71"/>
<sequence>MQAIVCEEPGRLAFKEQERPEIKEGYAQIRIRRIGVCGTDLHAFEGTQPYFTYPRILGHELSGELVEPNGAPGFKKGEIVTFIPYFNCGICIACISEKPNCCAKINVCGVHVDGGMAEYLNVPTYSLVHGDGLSYDELALVEPLAIGAHGIRRADVKPGEYVLVIGAGPIGLGIMEFARIAGAKVIAMDLNTKRLEFCMDRLKVDHIINVSAENVLERLSTITEGDMPTVVIDATGSLKAINSGFQYIAHGARYVLVGLQKGEISLSHPEFHKREATLMSSRNATRQDFEHVIASMKKGLVQPSNYITHRVQFDKVTDEFESWLDPANGVIKAMIEVQRAPL</sequence>
<gene>
    <name evidence="5" type="ORF">HDF22_001264</name>
    <name evidence="4" type="ORF">HDF23_001983</name>
</gene>
<dbReference type="InterPro" id="IPR013154">
    <property type="entry name" value="ADH-like_N"/>
</dbReference>
<dbReference type="Pfam" id="PF00107">
    <property type="entry name" value="ADH_zinc_N"/>
    <property type="match status" value="1"/>
</dbReference>
<accession>A0A1N6VU71</accession>
<dbReference type="GO" id="GO:0016491">
    <property type="term" value="F:oxidoreductase activity"/>
    <property type="evidence" value="ECO:0007669"/>
    <property type="project" value="UniProtKB-KW"/>
</dbReference>
<dbReference type="InterPro" id="IPR036291">
    <property type="entry name" value="NAD(P)-bd_dom_sf"/>
</dbReference>